<comment type="similarity">
    <text evidence="1">Belongs to the HEM-1/HEM-2 family.</text>
</comment>
<keyword evidence="3" id="KW-1185">Reference proteome</keyword>
<dbReference type="InParanoid" id="B9NA78"/>
<dbReference type="AlphaFoldDB" id="B9NA78"/>
<reference evidence="2 3" key="1">
    <citation type="journal article" date="2006" name="Science">
        <title>The genome of black cottonwood, Populus trichocarpa (Torr. &amp; Gray).</title>
        <authorList>
            <person name="Tuskan G.A."/>
            <person name="Difazio S."/>
            <person name="Jansson S."/>
            <person name="Bohlmann J."/>
            <person name="Grigoriev I."/>
            <person name="Hellsten U."/>
            <person name="Putnam N."/>
            <person name="Ralph S."/>
            <person name="Rombauts S."/>
            <person name="Salamov A."/>
            <person name="Schein J."/>
            <person name="Sterck L."/>
            <person name="Aerts A."/>
            <person name="Bhalerao R.R."/>
            <person name="Bhalerao R.P."/>
            <person name="Blaudez D."/>
            <person name="Boerjan W."/>
            <person name="Brun A."/>
            <person name="Brunner A."/>
            <person name="Busov V."/>
            <person name="Campbell M."/>
            <person name="Carlson J."/>
            <person name="Chalot M."/>
            <person name="Chapman J."/>
            <person name="Chen G.L."/>
            <person name="Cooper D."/>
            <person name="Coutinho P.M."/>
            <person name="Couturier J."/>
            <person name="Covert S."/>
            <person name="Cronk Q."/>
            <person name="Cunningham R."/>
            <person name="Davis J."/>
            <person name="Degroeve S."/>
            <person name="Dejardin A."/>
            <person name="Depamphilis C."/>
            <person name="Detter J."/>
            <person name="Dirks B."/>
            <person name="Dubchak I."/>
            <person name="Duplessis S."/>
            <person name="Ehlting J."/>
            <person name="Ellis B."/>
            <person name="Gendler K."/>
            <person name="Goodstein D."/>
            <person name="Gribskov M."/>
            <person name="Grimwood J."/>
            <person name="Groover A."/>
            <person name="Gunter L."/>
            <person name="Hamberger B."/>
            <person name="Heinze B."/>
            <person name="Helariutta Y."/>
            <person name="Henrissat B."/>
            <person name="Holligan D."/>
            <person name="Holt R."/>
            <person name="Huang W."/>
            <person name="Islam-Faridi N."/>
            <person name="Jones S."/>
            <person name="Jones-Rhoades M."/>
            <person name="Jorgensen R."/>
            <person name="Joshi C."/>
            <person name="Kangasjarvi J."/>
            <person name="Karlsson J."/>
            <person name="Kelleher C."/>
            <person name="Kirkpatrick R."/>
            <person name="Kirst M."/>
            <person name="Kohler A."/>
            <person name="Kalluri U."/>
            <person name="Larimer F."/>
            <person name="Leebens-Mack J."/>
            <person name="Leple J.C."/>
            <person name="Locascio P."/>
            <person name="Lou Y."/>
            <person name="Lucas S."/>
            <person name="Martin F."/>
            <person name="Montanini B."/>
            <person name="Napoli C."/>
            <person name="Nelson D.R."/>
            <person name="Nelson C."/>
            <person name="Nieminen K."/>
            <person name="Nilsson O."/>
            <person name="Pereda V."/>
            <person name="Peter G."/>
            <person name="Philippe R."/>
            <person name="Pilate G."/>
            <person name="Poliakov A."/>
            <person name="Razumovskaya J."/>
            <person name="Richardson P."/>
            <person name="Rinaldi C."/>
            <person name="Ritland K."/>
            <person name="Rouze P."/>
            <person name="Ryaboy D."/>
            <person name="Schmutz J."/>
            <person name="Schrader J."/>
            <person name="Segerman B."/>
            <person name="Shin H."/>
            <person name="Siddiqui A."/>
            <person name="Sterky F."/>
            <person name="Terry A."/>
            <person name="Tsai C.J."/>
            <person name="Uberbacher E."/>
            <person name="Unneberg P."/>
            <person name="Vahala J."/>
            <person name="Wall K."/>
            <person name="Wessler S."/>
            <person name="Yang G."/>
            <person name="Yin T."/>
            <person name="Douglas C."/>
            <person name="Marra M."/>
            <person name="Sandberg G."/>
            <person name="Van de Peer Y."/>
            <person name="Rokhsar D."/>
        </authorList>
    </citation>
    <scope>NUCLEOTIDE SEQUENCE [LARGE SCALE GENOMIC DNA]</scope>
    <source>
        <strain evidence="3">cv. Nisqually</strain>
    </source>
</reference>
<dbReference type="Proteomes" id="UP000006729">
    <property type="component" value="Chromosome 15"/>
</dbReference>
<dbReference type="HOGENOM" id="CLU_1356679_0_0_1"/>
<dbReference type="STRING" id="3694.B9NA78"/>
<organism evidence="2 3">
    <name type="scientific">Populus trichocarpa</name>
    <name type="common">Western balsam poplar</name>
    <name type="synonym">Populus balsamifera subsp. trichocarpa</name>
    <dbReference type="NCBI Taxonomy" id="3694"/>
    <lineage>
        <taxon>Eukaryota</taxon>
        <taxon>Viridiplantae</taxon>
        <taxon>Streptophyta</taxon>
        <taxon>Embryophyta</taxon>
        <taxon>Tracheophyta</taxon>
        <taxon>Spermatophyta</taxon>
        <taxon>Magnoliopsida</taxon>
        <taxon>eudicotyledons</taxon>
        <taxon>Gunneridae</taxon>
        <taxon>Pentapetalae</taxon>
        <taxon>rosids</taxon>
        <taxon>fabids</taxon>
        <taxon>Malpighiales</taxon>
        <taxon>Salicaceae</taxon>
        <taxon>Saliceae</taxon>
        <taxon>Populus</taxon>
    </lineage>
</organism>
<name>B9NA78_POPTR</name>
<dbReference type="eggNOG" id="KOG1917">
    <property type="taxonomic scope" value="Eukaryota"/>
</dbReference>
<dbReference type="EMBL" id="CM009304">
    <property type="protein sequence ID" value="PNT01797.1"/>
    <property type="molecule type" value="Genomic_DNA"/>
</dbReference>
<evidence type="ECO:0000256" key="1">
    <source>
        <dbReference type="ARBA" id="ARBA00037947"/>
    </source>
</evidence>
<evidence type="ECO:0000313" key="3">
    <source>
        <dbReference type="Proteomes" id="UP000006729"/>
    </source>
</evidence>
<sequence length="209" mass="23140">MDNHDSETGISFNCRCVDELESQLSKHGTLKKLYFYHQHLTVVFRNTMFGPEGRPQHCCAWLGVASSFPECASPIVPEEVTKIGRDAVLYVESLIKSIIGGLEGLINILDSEGGFGALEAQLLPEQAAFYLNDTSRVSIPTSKSTKGGGAVGFPLPGHESYPENNSAIKMLEAAMQRLTNLFSVLKDKEPICVLNHVFFYSRFFKFIMV</sequence>
<proteinExistence type="inferred from homology"/>
<dbReference type="InterPro" id="IPR019137">
    <property type="entry name" value="Nck-associated_protein-1"/>
</dbReference>
<accession>B9NA78</accession>
<gene>
    <name evidence="2" type="ORF">POPTR_015G123500</name>
</gene>
<dbReference type="PANTHER" id="PTHR12093">
    <property type="entry name" value="NCK-ASSOCIATED PROTEIN 1"/>
    <property type="match status" value="1"/>
</dbReference>
<protein>
    <submittedName>
        <fullName evidence="2">Uncharacterized protein</fullName>
    </submittedName>
</protein>
<dbReference type="Pfam" id="PF09735">
    <property type="entry name" value="Nckap1"/>
    <property type="match status" value="1"/>
</dbReference>
<dbReference type="PANTHER" id="PTHR12093:SF10">
    <property type="entry name" value="MEMBRANE-ASSOCIATED PROTEIN HEM"/>
    <property type="match status" value="1"/>
</dbReference>
<evidence type="ECO:0000313" key="2">
    <source>
        <dbReference type="EMBL" id="PNT01797.1"/>
    </source>
</evidence>